<feature type="domain" description="DUF7703" evidence="5">
    <location>
        <begin position="539"/>
        <end position="639"/>
    </location>
</feature>
<evidence type="ECO:0000256" key="3">
    <source>
        <dbReference type="SAM" id="Phobius"/>
    </source>
</evidence>
<dbReference type="GO" id="GO:0004362">
    <property type="term" value="F:glutathione-disulfide reductase (NADPH) activity"/>
    <property type="evidence" value="ECO:0007669"/>
    <property type="project" value="UniProtKB-ARBA"/>
</dbReference>
<dbReference type="PRINTS" id="PR00160">
    <property type="entry name" value="GLUTAREDOXIN"/>
</dbReference>
<sequence>MPSQRRTKFFGILIVTTIVVLFYMSRAAHQTQSSDFYTKTQQALQEKEYAEAAKQRDAESVGSRLKAAEDQAKKNAENKYADHKVQVEGQDQKSVAGRVKMDGDKVPGVAQQGGRPHDQAAMKENETLEDHEVEMELNAILKKSPMIIFSKSYCPYSKKAKHILIEKYNIKPEPYVVELDQSPIGQQLQAFLHKSTGRRTVPNILLMGKSIGGGDDIEELDQTDTLVAKIKEIGGLSNMCLYWKKLHTCNHLSDRPYIEMCRTGFLSNTVCPDISEDDKPRPSHFPCYPCIKLEARIEAEAQIRFEQHEFAKAYETRERAMREKQAAELRAKEERVRREARDRAAREREAEQRMKREKEEAERRAKKEGGAWIETSVGRKPKSKRSGGGSGSASTPAIPLNSLSTLKMATAPKNVNEIGGGIGGGERISPKKDRVDTGGRAGTWGPKKILSRQENVAGINTHAGNWGLIVHGIEILLLNFHIWEAYSSIVVVELAWLTYVVTQSLVLYSRLNLVLRNTQIGRYRHPKFTARLHHANVTWDKVQVSAFFVQETLINILYICETAKYLKNMELLGNCRHTTRTNLRNLIAVNVLIIILDCSVMGLCFSGYFNLQGFYKVAVYAVKLRTEFTILNQLRKALTGTSTGRSGLVVQRDACIPLPKRDNIVEVVE</sequence>
<feature type="compositionally biased region" description="Basic and acidic residues" evidence="2">
    <location>
        <begin position="48"/>
        <end position="59"/>
    </location>
</feature>
<protein>
    <submittedName>
        <fullName evidence="6">Glutaredoxin domain containing protein</fullName>
    </submittedName>
</protein>
<dbReference type="InterPro" id="IPR002109">
    <property type="entry name" value="Glutaredoxin"/>
</dbReference>
<feature type="transmembrane region" description="Helical" evidence="3">
    <location>
        <begin position="485"/>
        <end position="508"/>
    </location>
</feature>
<dbReference type="InterPro" id="IPR036249">
    <property type="entry name" value="Thioredoxin-like_sf"/>
</dbReference>
<name>A0A8H7BG39_9PLEO</name>
<organism evidence="6 7">
    <name type="scientific">Alternaria burnsii</name>
    <dbReference type="NCBI Taxonomy" id="1187904"/>
    <lineage>
        <taxon>Eukaryota</taxon>
        <taxon>Fungi</taxon>
        <taxon>Dikarya</taxon>
        <taxon>Ascomycota</taxon>
        <taxon>Pezizomycotina</taxon>
        <taxon>Dothideomycetes</taxon>
        <taxon>Pleosporomycetidae</taxon>
        <taxon>Pleosporales</taxon>
        <taxon>Pleosporineae</taxon>
        <taxon>Pleosporaceae</taxon>
        <taxon>Alternaria</taxon>
        <taxon>Alternaria sect. Alternaria</taxon>
    </lineage>
</organism>
<feature type="region of interest" description="Disordered" evidence="2">
    <location>
        <begin position="325"/>
        <end position="399"/>
    </location>
</feature>
<dbReference type="InterPro" id="IPR011899">
    <property type="entry name" value="Glutaredoxin_euk/vir"/>
</dbReference>
<evidence type="ECO:0000256" key="2">
    <source>
        <dbReference type="SAM" id="MobiDB-lite"/>
    </source>
</evidence>
<evidence type="ECO:0000256" key="1">
    <source>
        <dbReference type="ARBA" id="ARBA00009630"/>
    </source>
</evidence>
<dbReference type="PANTHER" id="PTHR37013">
    <property type="entry name" value="INTEGRAL MEMBRANE PROTEIN (AFU_ORTHOLOGUE AFUA_1G05950)-RELATED"/>
    <property type="match status" value="1"/>
</dbReference>
<dbReference type="AlphaFoldDB" id="A0A8H7BG39"/>
<dbReference type="PANTHER" id="PTHR37013:SF4">
    <property type="entry name" value="INTEGRAL MEMBRANE PROTEIN"/>
    <property type="match status" value="1"/>
</dbReference>
<evidence type="ECO:0000313" key="6">
    <source>
        <dbReference type="EMBL" id="KAF7680847.1"/>
    </source>
</evidence>
<feature type="compositionally biased region" description="Basic and acidic residues" evidence="2">
    <location>
        <begin position="66"/>
        <end position="78"/>
    </location>
</feature>
<keyword evidence="7" id="KW-1185">Reference proteome</keyword>
<proteinExistence type="inferred from homology"/>
<keyword evidence="3" id="KW-0472">Membrane</keyword>
<dbReference type="Pfam" id="PF00462">
    <property type="entry name" value="Glutaredoxin"/>
    <property type="match status" value="1"/>
</dbReference>
<dbReference type="RefSeq" id="XP_038790837.1">
    <property type="nucleotide sequence ID" value="XM_038927545.1"/>
</dbReference>
<feature type="compositionally biased region" description="Basic and acidic residues" evidence="2">
    <location>
        <begin position="325"/>
        <end position="369"/>
    </location>
</feature>
<feature type="compositionally biased region" description="Basic and acidic residues" evidence="2">
    <location>
        <begin position="428"/>
        <end position="437"/>
    </location>
</feature>
<feature type="region of interest" description="Disordered" evidence="2">
    <location>
        <begin position="417"/>
        <end position="446"/>
    </location>
</feature>
<dbReference type="InterPro" id="IPR056120">
    <property type="entry name" value="DUF7703"/>
</dbReference>
<keyword evidence="3" id="KW-0812">Transmembrane</keyword>
<dbReference type="Proteomes" id="UP000596902">
    <property type="component" value="Unassembled WGS sequence"/>
</dbReference>
<accession>A0A8H7BG39</accession>
<feature type="transmembrane region" description="Helical" evidence="3">
    <location>
        <begin position="586"/>
        <end position="609"/>
    </location>
</feature>
<evidence type="ECO:0000313" key="7">
    <source>
        <dbReference type="Proteomes" id="UP000596902"/>
    </source>
</evidence>
<dbReference type="Gene3D" id="3.40.30.10">
    <property type="entry name" value="Glutaredoxin"/>
    <property type="match status" value="1"/>
</dbReference>
<keyword evidence="3" id="KW-1133">Transmembrane helix</keyword>
<dbReference type="GO" id="GO:0005801">
    <property type="term" value="C:cis-Golgi network"/>
    <property type="evidence" value="ECO:0007669"/>
    <property type="project" value="UniProtKB-ARBA"/>
</dbReference>
<feature type="domain" description="Glutaredoxin" evidence="4">
    <location>
        <begin position="147"/>
        <end position="211"/>
    </location>
</feature>
<reference evidence="6" key="1">
    <citation type="submission" date="2020-01" db="EMBL/GenBank/DDBJ databases">
        <authorList>
            <person name="Feng Z.H.Z."/>
        </authorList>
    </citation>
    <scope>NUCLEOTIDE SEQUENCE</scope>
    <source>
        <strain evidence="6">CBS107.38</strain>
    </source>
</reference>
<feature type="region of interest" description="Disordered" evidence="2">
    <location>
        <begin position="48"/>
        <end position="78"/>
    </location>
</feature>
<dbReference type="GO" id="GO:0005796">
    <property type="term" value="C:Golgi lumen"/>
    <property type="evidence" value="ECO:0007669"/>
    <property type="project" value="UniProtKB-ARBA"/>
</dbReference>
<comment type="caution">
    <text evidence="6">The sequence shown here is derived from an EMBL/GenBank/DDBJ whole genome shotgun (WGS) entry which is preliminary data.</text>
</comment>
<dbReference type="Pfam" id="PF24802">
    <property type="entry name" value="DUF7703"/>
    <property type="match status" value="1"/>
</dbReference>
<reference evidence="6" key="2">
    <citation type="submission" date="2020-08" db="EMBL/GenBank/DDBJ databases">
        <title>Draft Genome Sequence of Cumin Blight Pathogen Alternaria burnsii.</title>
        <authorList>
            <person name="Feng Z."/>
        </authorList>
    </citation>
    <scope>NUCLEOTIDE SEQUENCE</scope>
    <source>
        <strain evidence="6">CBS107.38</strain>
    </source>
</reference>
<dbReference type="NCBIfam" id="TIGR02180">
    <property type="entry name" value="GRX_euk"/>
    <property type="match status" value="1"/>
</dbReference>
<dbReference type="InterPro" id="IPR014025">
    <property type="entry name" value="Glutaredoxin_subgr"/>
</dbReference>
<comment type="similarity">
    <text evidence="1">Belongs to the glutaredoxin family. Monothiol subfamily.</text>
</comment>
<dbReference type="FunFam" id="3.40.30.10:FF:000093">
    <property type="entry name" value="Glutaredoxin 2"/>
    <property type="match status" value="1"/>
</dbReference>
<gene>
    <name evidence="6" type="ORF">GT037_002498</name>
</gene>
<evidence type="ECO:0000259" key="4">
    <source>
        <dbReference type="Pfam" id="PF00462"/>
    </source>
</evidence>
<dbReference type="SUPFAM" id="SSF52833">
    <property type="entry name" value="Thioredoxin-like"/>
    <property type="match status" value="1"/>
</dbReference>
<dbReference type="GeneID" id="62200723"/>
<dbReference type="EMBL" id="JAAABM010000002">
    <property type="protein sequence ID" value="KAF7680847.1"/>
    <property type="molecule type" value="Genomic_DNA"/>
</dbReference>
<evidence type="ECO:0000259" key="5">
    <source>
        <dbReference type="Pfam" id="PF24802"/>
    </source>
</evidence>
<dbReference type="CDD" id="cd03419">
    <property type="entry name" value="GRX_GRXh_1_2_like"/>
    <property type="match status" value="1"/>
</dbReference>
<dbReference type="PROSITE" id="PS51354">
    <property type="entry name" value="GLUTAREDOXIN_2"/>
    <property type="match status" value="1"/>
</dbReference>